<gene>
    <name evidence="3" type="ORF">RRF57_012629</name>
</gene>
<dbReference type="InterPro" id="IPR051606">
    <property type="entry name" value="Polyketide_Oxido-like"/>
</dbReference>
<evidence type="ECO:0000313" key="4">
    <source>
        <dbReference type="Proteomes" id="UP001305414"/>
    </source>
</evidence>
<comment type="similarity">
    <text evidence="1">Belongs to the avfA family.</text>
</comment>
<name>A0AAN7ZB27_9PEZI</name>
<dbReference type="PANTHER" id="PTHR43355:SF2">
    <property type="entry name" value="FLAVIN REDUCTASE (NADPH)"/>
    <property type="match status" value="1"/>
</dbReference>
<dbReference type="SUPFAM" id="SSF51735">
    <property type="entry name" value="NAD(P)-binding Rossmann-fold domains"/>
    <property type="match status" value="1"/>
</dbReference>
<dbReference type="Proteomes" id="UP001305414">
    <property type="component" value="Unassembled WGS sequence"/>
</dbReference>
<dbReference type="PANTHER" id="PTHR43355">
    <property type="entry name" value="FLAVIN REDUCTASE (NADPH)"/>
    <property type="match status" value="1"/>
</dbReference>
<dbReference type="AlphaFoldDB" id="A0AAN7ZB27"/>
<dbReference type="InterPro" id="IPR016040">
    <property type="entry name" value="NAD(P)-bd_dom"/>
</dbReference>
<accession>A0AAN7ZB27</accession>
<dbReference type="Gene3D" id="3.40.50.720">
    <property type="entry name" value="NAD(P)-binding Rossmann-like Domain"/>
    <property type="match status" value="1"/>
</dbReference>
<evidence type="ECO:0000259" key="2">
    <source>
        <dbReference type="Pfam" id="PF13460"/>
    </source>
</evidence>
<proteinExistence type="inferred from homology"/>
<dbReference type="InterPro" id="IPR036291">
    <property type="entry name" value="NAD(P)-bd_dom_sf"/>
</dbReference>
<dbReference type="Pfam" id="PF13460">
    <property type="entry name" value="NAD_binding_10"/>
    <property type="match status" value="1"/>
</dbReference>
<dbReference type="GO" id="GO:0042602">
    <property type="term" value="F:riboflavin reductase (NADPH) activity"/>
    <property type="evidence" value="ECO:0007669"/>
    <property type="project" value="TreeGrafter"/>
</dbReference>
<feature type="domain" description="NAD(P)-binding" evidence="2">
    <location>
        <begin position="13"/>
        <end position="226"/>
    </location>
</feature>
<protein>
    <recommendedName>
        <fullName evidence="2">NAD(P)-binding domain-containing protein</fullName>
    </recommendedName>
</protein>
<evidence type="ECO:0000256" key="1">
    <source>
        <dbReference type="ARBA" id="ARBA00038376"/>
    </source>
</evidence>
<dbReference type="GO" id="GO:0004074">
    <property type="term" value="F:biliverdin reductase [NAD(P)H] activity"/>
    <property type="evidence" value="ECO:0007669"/>
    <property type="project" value="TreeGrafter"/>
</dbReference>
<dbReference type="EMBL" id="JAWHQM010000083">
    <property type="protein sequence ID" value="KAK5636917.1"/>
    <property type="molecule type" value="Genomic_DNA"/>
</dbReference>
<evidence type="ECO:0000313" key="3">
    <source>
        <dbReference type="EMBL" id="KAK5636917.1"/>
    </source>
</evidence>
<comment type="caution">
    <text evidence="3">The sequence shown here is derived from an EMBL/GenBank/DDBJ whole genome shotgun (WGS) entry which is preliminary data.</text>
</comment>
<keyword evidence="4" id="KW-1185">Reference proteome</keyword>
<reference evidence="3 4" key="1">
    <citation type="submission" date="2023-10" db="EMBL/GenBank/DDBJ databases">
        <title>Draft genome sequence of Xylaria bambusicola isolate GMP-LS, the root and basal stem rot pathogen of sugarcane in Indonesia.</title>
        <authorList>
            <person name="Selvaraj P."/>
            <person name="Muralishankar V."/>
            <person name="Muruganantham S."/>
            <person name="Sp S."/>
            <person name="Haryani S."/>
            <person name="Lau K.J.X."/>
            <person name="Naqvi N.I."/>
        </authorList>
    </citation>
    <scope>NUCLEOTIDE SEQUENCE [LARGE SCALE GENOMIC DNA]</scope>
    <source>
        <strain evidence="3">GMP-LS</strain>
    </source>
</reference>
<organism evidence="3 4">
    <name type="scientific">Xylaria bambusicola</name>
    <dbReference type="NCBI Taxonomy" id="326684"/>
    <lineage>
        <taxon>Eukaryota</taxon>
        <taxon>Fungi</taxon>
        <taxon>Dikarya</taxon>
        <taxon>Ascomycota</taxon>
        <taxon>Pezizomycotina</taxon>
        <taxon>Sordariomycetes</taxon>
        <taxon>Xylariomycetidae</taxon>
        <taxon>Xylariales</taxon>
        <taxon>Xylariaceae</taxon>
        <taxon>Xylaria</taxon>
    </lineage>
</organism>
<sequence>MTNAHVETVAFFGASGGVGLAALKDTLRSGRHCVALCRTPAKLAAILPPESNPNLKIIQGNAHDVTAVSSCLLAQPGVLVDQVVSTIGASFVASKMTLDDPEVCQKGMAVLLESLTNLRNGGAVGKPHITICSTTGLSKFGRDIPIAMIPLYHILLKVPHADKIIMEGRLVSSGEDFTIVRPSFMVSETETTKKVNVGIEDPINGRESVAIGYTISKSDAGRWIAENLILQKQAKYNKKITSKPSFPYTPNSMRRLHFT</sequence>